<dbReference type="KEGG" id="shi:Shel_26310"/>
<feature type="region of interest" description="Disordered" evidence="1">
    <location>
        <begin position="110"/>
        <end position="152"/>
    </location>
</feature>
<dbReference type="HOGENOM" id="CLU_808669_0_0_11"/>
<keyword evidence="2" id="KW-0812">Transmembrane</keyword>
<feature type="compositionally biased region" description="Low complexity" evidence="1">
    <location>
        <begin position="141"/>
        <end position="152"/>
    </location>
</feature>
<evidence type="ECO:0000256" key="2">
    <source>
        <dbReference type="SAM" id="Phobius"/>
    </source>
</evidence>
<accession>C7N3B0</accession>
<evidence type="ECO:0000313" key="4">
    <source>
        <dbReference type="Proteomes" id="UP000002026"/>
    </source>
</evidence>
<name>C7N3B0_SLAHD</name>
<dbReference type="eggNOG" id="COG4991">
    <property type="taxonomic scope" value="Bacteria"/>
</dbReference>
<dbReference type="EMBL" id="CP001684">
    <property type="protein sequence ID" value="ACV23633.1"/>
    <property type="molecule type" value="Genomic_DNA"/>
</dbReference>
<dbReference type="Proteomes" id="UP000002026">
    <property type="component" value="Chromosome"/>
</dbReference>
<feature type="transmembrane region" description="Helical" evidence="2">
    <location>
        <begin position="91"/>
        <end position="111"/>
    </location>
</feature>
<protein>
    <submittedName>
        <fullName evidence="3">Uncharacterized protein</fullName>
    </submittedName>
</protein>
<organism evidence="3 4">
    <name type="scientific">Slackia heliotrinireducens (strain ATCC 29202 / DSM 20476 / NCTC 11029 / RHS 1)</name>
    <name type="common">Peptococcus heliotrinreducens</name>
    <dbReference type="NCBI Taxonomy" id="471855"/>
    <lineage>
        <taxon>Bacteria</taxon>
        <taxon>Bacillati</taxon>
        <taxon>Actinomycetota</taxon>
        <taxon>Coriobacteriia</taxon>
        <taxon>Eggerthellales</taxon>
        <taxon>Eggerthellaceae</taxon>
        <taxon>Slackia</taxon>
    </lineage>
</organism>
<feature type="transmembrane region" description="Helical" evidence="2">
    <location>
        <begin position="60"/>
        <end position="79"/>
    </location>
</feature>
<gene>
    <name evidence="3" type="ordered locus">Shel_26310</name>
</gene>
<keyword evidence="2" id="KW-0472">Membrane</keyword>
<keyword evidence="2" id="KW-1133">Transmembrane helix</keyword>
<sequence>MSVQSGRGLPEHTHHPFGIRAEPSCAIIRILTGGIMNESMYPSGPRTDNPADQERFYSRTWFVVLMLIVFPPVGIPLAWVFSKPGSKGGRIALTVLSACILAGALAGGSGAEKSGQSAETAQPPAAVEQEVPIDRTPAPQPNAAETPEEPAPVLESIDAAYTGSTEEGTVVTDADFEVTGTYSDGSAGNVADFTLDAEPTLAAGETTTVTIEAEGVSCSVDIACTTVTKDQFIEDCSTVTYEDLARNESDWTGENVCVYGQVIQVTEDAENTMYRVSISPTDYGGWDDPVIVLIDNADLEDRVLEDDIVTVYGVSTGLYTYTTVLGASQTVPSILASYIDIDG</sequence>
<reference evidence="3 4" key="1">
    <citation type="journal article" date="2009" name="Stand. Genomic Sci.">
        <title>Complete genome sequence of Slackia heliotrinireducens type strain (RHS 1).</title>
        <authorList>
            <person name="Pukall R."/>
            <person name="Lapidus A."/>
            <person name="Nolan M."/>
            <person name="Copeland A."/>
            <person name="Glavina Del Rio T."/>
            <person name="Lucas S."/>
            <person name="Chen F."/>
            <person name="Tice H."/>
            <person name="Cheng J.F."/>
            <person name="Chertkov O."/>
            <person name="Bruce D."/>
            <person name="Goodwin L."/>
            <person name="Kuske C."/>
            <person name="Brettin T."/>
            <person name="Detter J.C."/>
            <person name="Han C."/>
            <person name="Pitluck S."/>
            <person name="Pati A."/>
            <person name="Mavrommatis K."/>
            <person name="Ivanova N."/>
            <person name="Ovchinnikova G."/>
            <person name="Chen A."/>
            <person name="Palaniappan K."/>
            <person name="Schneider S."/>
            <person name="Rohde M."/>
            <person name="Chain P."/>
            <person name="D'haeseleer P."/>
            <person name="Goker M."/>
            <person name="Bristow J."/>
            <person name="Eisen J.A."/>
            <person name="Markowitz V."/>
            <person name="Kyrpides N.C."/>
            <person name="Klenk H.P."/>
            <person name="Hugenholtz P."/>
        </authorList>
    </citation>
    <scope>NUCLEOTIDE SEQUENCE [LARGE SCALE GENOMIC DNA]</scope>
    <source>
        <strain evidence="4">ATCC 29202 / DSM 20476 / NCTC 11029 / RHS 1</strain>
    </source>
</reference>
<proteinExistence type="predicted"/>
<evidence type="ECO:0000256" key="1">
    <source>
        <dbReference type="SAM" id="MobiDB-lite"/>
    </source>
</evidence>
<keyword evidence="4" id="KW-1185">Reference proteome</keyword>
<dbReference type="AlphaFoldDB" id="C7N3B0"/>
<evidence type="ECO:0000313" key="3">
    <source>
        <dbReference type="EMBL" id="ACV23633.1"/>
    </source>
</evidence>